<feature type="transmembrane region" description="Helical" evidence="1">
    <location>
        <begin position="60"/>
        <end position="81"/>
    </location>
</feature>
<feature type="transmembrane region" description="Helical" evidence="1">
    <location>
        <begin position="20"/>
        <end position="40"/>
    </location>
</feature>
<dbReference type="GO" id="GO:0016020">
    <property type="term" value="C:membrane"/>
    <property type="evidence" value="ECO:0007669"/>
    <property type="project" value="TreeGrafter"/>
</dbReference>
<dbReference type="GO" id="GO:0000271">
    <property type="term" value="P:polysaccharide biosynthetic process"/>
    <property type="evidence" value="ECO:0007669"/>
    <property type="project" value="TreeGrafter"/>
</dbReference>
<keyword evidence="4" id="KW-1185">Reference proteome</keyword>
<evidence type="ECO:0000256" key="1">
    <source>
        <dbReference type="SAM" id="Phobius"/>
    </source>
</evidence>
<organism evidence="3 4">
    <name type="scientific">Leucothrix pacifica</name>
    <dbReference type="NCBI Taxonomy" id="1247513"/>
    <lineage>
        <taxon>Bacteria</taxon>
        <taxon>Pseudomonadati</taxon>
        <taxon>Pseudomonadota</taxon>
        <taxon>Gammaproteobacteria</taxon>
        <taxon>Thiotrichales</taxon>
        <taxon>Thiotrichaceae</taxon>
        <taxon>Leucothrix</taxon>
    </lineage>
</organism>
<keyword evidence="1" id="KW-0812">Transmembrane</keyword>
<dbReference type="PANTHER" id="PTHR23028:SF53">
    <property type="entry name" value="ACYL_TRANSF_3 DOMAIN-CONTAINING PROTEIN"/>
    <property type="match status" value="1"/>
</dbReference>
<sequence length="375" mass="43127">MLEDTVKKSTFWVTQPMRILHLDGLRGIAIILVVLFHAYAGWPSQVPYGNTYADVTVFKLGWLGVELFFLVSGFVISITLEKTETFSLFIYKRWLRLFPAMLIATVLIYATLAIFHERPDGIPPNLLSALPGLTFMNWWPKLLNIDIPQLEVAFWTLYIEFKFYVIAGLTYYLFGKKYLTPVLVFLFALWVVTYGLTTQLEFHSLQLLANINDALSLKHFGWFAAGSTCYRYYQTGDRKWMITTLLLILFSALSVRVETEGFNLEVTLSALAISALFILSFKLTFLQNMLQSRLLIFFGTISYPLYLIHNNAMISMIIKIEASAPWLHSFLTPYPAIIVLVLAAYIIANYLEPWLSRFFRFQIESNIVKTKADMS</sequence>
<dbReference type="Proteomes" id="UP000245539">
    <property type="component" value="Unassembled WGS sequence"/>
</dbReference>
<evidence type="ECO:0000259" key="2">
    <source>
        <dbReference type="Pfam" id="PF01757"/>
    </source>
</evidence>
<keyword evidence="1" id="KW-1133">Transmembrane helix</keyword>
<protein>
    <recommendedName>
        <fullName evidence="2">Acyltransferase 3 domain-containing protein</fullName>
    </recommendedName>
</protein>
<dbReference type="AlphaFoldDB" id="A0A317C2W8"/>
<feature type="transmembrane region" description="Helical" evidence="1">
    <location>
        <begin position="93"/>
        <end position="116"/>
    </location>
</feature>
<name>A0A317C2W8_9GAMM</name>
<dbReference type="EMBL" id="QGKM01000073">
    <property type="protein sequence ID" value="PWQ92908.1"/>
    <property type="molecule type" value="Genomic_DNA"/>
</dbReference>
<accession>A0A317C2W8</accession>
<feature type="transmembrane region" description="Helical" evidence="1">
    <location>
        <begin position="178"/>
        <end position="197"/>
    </location>
</feature>
<feature type="domain" description="Acyltransferase 3" evidence="2">
    <location>
        <begin position="22"/>
        <end position="346"/>
    </location>
</feature>
<feature type="transmembrane region" description="Helical" evidence="1">
    <location>
        <begin position="263"/>
        <end position="283"/>
    </location>
</feature>
<reference evidence="3 4" key="1">
    <citation type="submission" date="2018-05" db="EMBL/GenBank/DDBJ databases">
        <title>Leucothrix arctica sp. nov., isolated from Arctic seawater.</title>
        <authorList>
            <person name="Choi A."/>
            <person name="Baek K."/>
        </authorList>
    </citation>
    <scope>NUCLEOTIDE SEQUENCE [LARGE SCALE GENOMIC DNA]</scope>
    <source>
        <strain evidence="3 4">JCM 18388</strain>
    </source>
</reference>
<evidence type="ECO:0000313" key="4">
    <source>
        <dbReference type="Proteomes" id="UP000245539"/>
    </source>
</evidence>
<comment type="caution">
    <text evidence="3">The sequence shown here is derived from an EMBL/GenBank/DDBJ whole genome shotgun (WGS) entry which is preliminary data.</text>
</comment>
<feature type="transmembrane region" description="Helical" evidence="1">
    <location>
        <begin position="295"/>
        <end position="318"/>
    </location>
</feature>
<feature type="transmembrane region" description="Helical" evidence="1">
    <location>
        <begin position="152"/>
        <end position="172"/>
    </location>
</feature>
<feature type="transmembrane region" description="Helical" evidence="1">
    <location>
        <begin position="240"/>
        <end position="257"/>
    </location>
</feature>
<keyword evidence="1" id="KW-0472">Membrane</keyword>
<dbReference type="InterPro" id="IPR050879">
    <property type="entry name" value="Acyltransferase_3"/>
</dbReference>
<dbReference type="GO" id="GO:0016747">
    <property type="term" value="F:acyltransferase activity, transferring groups other than amino-acyl groups"/>
    <property type="evidence" value="ECO:0007669"/>
    <property type="project" value="InterPro"/>
</dbReference>
<feature type="transmembrane region" description="Helical" evidence="1">
    <location>
        <begin position="330"/>
        <end position="351"/>
    </location>
</feature>
<proteinExistence type="predicted"/>
<dbReference type="PANTHER" id="PTHR23028">
    <property type="entry name" value="ACETYLTRANSFERASE"/>
    <property type="match status" value="1"/>
</dbReference>
<gene>
    <name evidence="3" type="ORF">DKW60_18750</name>
</gene>
<evidence type="ECO:0000313" key="3">
    <source>
        <dbReference type="EMBL" id="PWQ92908.1"/>
    </source>
</evidence>
<dbReference type="InterPro" id="IPR002656">
    <property type="entry name" value="Acyl_transf_3_dom"/>
</dbReference>
<dbReference type="Pfam" id="PF01757">
    <property type="entry name" value="Acyl_transf_3"/>
    <property type="match status" value="1"/>
</dbReference>